<protein>
    <submittedName>
        <fullName evidence="1">Uncharacterized protein</fullName>
    </submittedName>
</protein>
<dbReference type="Proteomes" id="UP001162131">
    <property type="component" value="Unassembled WGS sequence"/>
</dbReference>
<keyword evidence="2" id="KW-1185">Reference proteome</keyword>
<proteinExistence type="predicted"/>
<reference evidence="1" key="1">
    <citation type="submission" date="2021-09" db="EMBL/GenBank/DDBJ databases">
        <authorList>
            <consortium name="AG Swart"/>
            <person name="Singh M."/>
            <person name="Singh A."/>
            <person name="Seah K."/>
            <person name="Emmerich C."/>
        </authorList>
    </citation>
    <scope>NUCLEOTIDE SEQUENCE</scope>
    <source>
        <strain evidence="1">ATCC30299</strain>
    </source>
</reference>
<dbReference type="AlphaFoldDB" id="A0AAU9J1R7"/>
<name>A0AAU9J1R7_9CILI</name>
<gene>
    <name evidence="1" type="ORF">BSTOLATCC_MIC24232</name>
</gene>
<evidence type="ECO:0000313" key="1">
    <source>
        <dbReference type="EMBL" id="CAG9319681.1"/>
    </source>
</evidence>
<comment type="caution">
    <text evidence="1">The sequence shown here is derived from an EMBL/GenBank/DDBJ whole genome shotgun (WGS) entry which is preliminary data.</text>
</comment>
<dbReference type="EMBL" id="CAJZBQ010000023">
    <property type="protein sequence ID" value="CAG9319681.1"/>
    <property type="molecule type" value="Genomic_DNA"/>
</dbReference>
<sequence>MEIPLRSKDKSKTIMPFKLFSHEKLESWTKQQNFGNLPKFDEERSPTNSIVKESCELHDIQNLLDTGLSGPNIYHILTTVEKPQLINLQIPNTLIKVPHQNAIYVKTNAKGSISIRRDENSISSFFKNSTSLPTLDGSLPKFVHIDDENHIHVCKDNKESLHWWAVCTSKQHMLQQFIPPQKRTLSKIRVHWKTKEGSKYLLVTNLSSIPRNQRASTSTTASSKKPEKKIGLYQHSLSDFKFAGKLLKTSFSPSMPFRSMLKRARNNSVNSKGERPSFSLYSTLKVFSSKEDLNDDQAAFLVRSSNLFQATICEADSIAEIDNMLNSIIELINKKVEKSDKRVLTELLADFMCDDCGKWYFLKCKAHKLDYIPIKLESASYLTPDFNPNLDHSKKPSYSSNHSFDDSNLNIKRNVAEPYISVQSLNRRLMQLEQKHIKHKSEASLFIDLNDVVDKSKKSYLSTTIPKICIKSELPSIKGSLTSKEHLKTKDIYGEYLDRIAKHYDNVRGLAAVGRRVKEKEVCVLEKYRHSKSFEAIIESIKTKLYTDQDVGHIFLNARSDFINIAMDYICKGSRNKYLCQQMKKSNLCIGMKQYEFARTMSIIKDELKFHHIIADDIEAIIKNIEQFQDDVII</sequence>
<evidence type="ECO:0000313" key="2">
    <source>
        <dbReference type="Proteomes" id="UP001162131"/>
    </source>
</evidence>
<organism evidence="1 2">
    <name type="scientific">Blepharisma stoltei</name>
    <dbReference type="NCBI Taxonomy" id="1481888"/>
    <lineage>
        <taxon>Eukaryota</taxon>
        <taxon>Sar</taxon>
        <taxon>Alveolata</taxon>
        <taxon>Ciliophora</taxon>
        <taxon>Postciliodesmatophora</taxon>
        <taxon>Heterotrichea</taxon>
        <taxon>Heterotrichida</taxon>
        <taxon>Blepharismidae</taxon>
        <taxon>Blepharisma</taxon>
    </lineage>
</organism>
<accession>A0AAU9J1R7</accession>